<dbReference type="Pfam" id="PF00995">
    <property type="entry name" value="Sec1"/>
    <property type="match status" value="1"/>
</dbReference>
<dbReference type="FunFam" id="3.40.50.1910:FF:000005">
    <property type="entry name" value="vacuolar protein sorting-associated protein 33A isoform X1"/>
    <property type="match status" value="1"/>
</dbReference>
<dbReference type="Gene3D" id="3.40.50.2060">
    <property type="match status" value="1"/>
</dbReference>
<dbReference type="Gene3D" id="1.25.40.850">
    <property type="match status" value="1"/>
</dbReference>
<name>R7T769_CAPTE</name>
<comment type="similarity">
    <text evidence="1">Belongs to the STXBP/unc-18/SEC1 family.</text>
</comment>
<dbReference type="STRING" id="283909.R7T769"/>
<evidence type="ECO:0000313" key="3">
    <source>
        <dbReference type="EnsemblMetazoa" id="CapteP101629"/>
    </source>
</evidence>
<reference evidence="2 4" key="2">
    <citation type="journal article" date="2013" name="Nature">
        <title>Insights into bilaterian evolution from three spiralian genomes.</title>
        <authorList>
            <person name="Simakov O."/>
            <person name="Marletaz F."/>
            <person name="Cho S.J."/>
            <person name="Edsinger-Gonzales E."/>
            <person name="Havlak P."/>
            <person name="Hellsten U."/>
            <person name="Kuo D.H."/>
            <person name="Larsson T."/>
            <person name="Lv J."/>
            <person name="Arendt D."/>
            <person name="Savage R."/>
            <person name="Osoegawa K."/>
            <person name="de Jong P."/>
            <person name="Grimwood J."/>
            <person name="Chapman J.A."/>
            <person name="Shapiro H."/>
            <person name="Aerts A."/>
            <person name="Otillar R.P."/>
            <person name="Terry A.Y."/>
            <person name="Boore J.L."/>
            <person name="Grigoriev I.V."/>
            <person name="Lindberg D.R."/>
            <person name="Seaver E.C."/>
            <person name="Weisblat D.A."/>
            <person name="Putnam N.H."/>
            <person name="Rokhsar D.S."/>
        </authorList>
    </citation>
    <scope>NUCLEOTIDE SEQUENCE</scope>
    <source>
        <strain evidence="2 4">I ESC-2004</strain>
    </source>
</reference>
<dbReference type="FunCoup" id="R7T769">
    <property type="interactions" value="2023"/>
</dbReference>
<dbReference type="Gene3D" id="3.40.50.1910">
    <property type="match status" value="1"/>
</dbReference>
<evidence type="ECO:0000313" key="2">
    <source>
        <dbReference type="EMBL" id="ELT89435.1"/>
    </source>
</evidence>
<reference evidence="4" key="1">
    <citation type="submission" date="2012-12" db="EMBL/GenBank/DDBJ databases">
        <authorList>
            <person name="Hellsten U."/>
            <person name="Grimwood J."/>
            <person name="Chapman J.A."/>
            <person name="Shapiro H."/>
            <person name="Aerts A."/>
            <person name="Otillar R.P."/>
            <person name="Terry A.Y."/>
            <person name="Boore J.L."/>
            <person name="Simakov O."/>
            <person name="Marletaz F."/>
            <person name="Cho S.-J."/>
            <person name="Edsinger-Gonzales E."/>
            <person name="Havlak P."/>
            <person name="Kuo D.-H."/>
            <person name="Larsson T."/>
            <person name="Lv J."/>
            <person name="Arendt D."/>
            <person name="Savage R."/>
            <person name="Osoegawa K."/>
            <person name="de Jong P."/>
            <person name="Lindberg D.R."/>
            <person name="Seaver E.C."/>
            <person name="Weisblat D.A."/>
            <person name="Putnam N.H."/>
            <person name="Grigoriev I.V."/>
            <person name="Rokhsar D.S."/>
        </authorList>
    </citation>
    <scope>NUCLEOTIDE SEQUENCE</scope>
    <source>
        <strain evidence="4">I ESC-2004</strain>
    </source>
</reference>
<gene>
    <name evidence="2" type="ORF">CAPTEDRAFT_101629</name>
</gene>
<dbReference type="InterPro" id="IPR043154">
    <property type="entry name" value="Sec-1-like_dom1"/>
</dbReference>
<evidence type="ECO:0008006" key="5">
    <source>
        <dbReference type="Google" id="ProtNLM"/>
    </source>
</evidence>
<evidence type="ECO:0000256" key="1">
    <source>
        <dbReference type="ARBA" id="ARBA00009884"/>
    </source>
</evidence>
<accession>R7T769</accession>
<dbReference type="AlphaFoldDB" id="R7T769"/>
<dbReference type="EnsemblMetazoa" id="CapteT101629">
    <property type="protein sequence ID" value="CapteP101629"/>
    <property type="gene ID" value="CapteG101629"/>
</dbReference>
<dbReference type="EMBL" id="AMQN01014856">
    <property type="status" value="NOT_ANNOTATED_CDS"/>
    <property type="molecule type" value="Genomic_DNA"/>
</dbReference>
<dbReference type="InterPro" id="IPR043127">
    <property type="entry name" value="Sec-1-like_dom3a"/>
</dbReference>
<evidence type="ECO:0000313" key="4">
    <source>
        <dbReference type="Proteomes" id="UP000014760"/>
    </source>
</evidence>
<dbReference type="InterPro" id="IPR001619">
    <property type="entry name" value="Sec1-like"/>
</dbReference>
<dbReference type="OMA" id="EFHIFFV"/>
<keyword evidence="4" id="KW-1185">Reference proteome</keyword>
<dbReference type="OrthoDB" id="10262287at2759"/>
<dbReference type="GO" id="GO:0016192">
    <property type="term" value="P:vesicle-mediated transport"/>
    <property type="evidence" value="ECO:0007669"/>
    <property type="project" value="InterPro"/>
</dbReference>
<dbReference type="HOGENOM" id="CLU_016678_3_0_1"/>
<dbReference type="Gene3D" id="3.90.830.10">
    <property type="entry name" value="Syntaxin Binding Protein 1, Chain A, domain 2"/>
    <property type="match status" value="1"/>
</dbReference>
<dbReference type="InterPro" id="IPR043155">
    <property type="entry name" value="VPS33_dom3b"/>
</dbReference>
<dbReference type="InterPro" id="IPR027482">
    <property type="entry name" value="Sec1-like_dom2"/>
</dbReference>
<dbReference type="Proteomes" id="UP000014760">
    <property type="component" value="Unassembled WGS sequence"/>
</dbReference>
<reference evidence="3" key="3">
    <citation type="submission" date="2015-06" db="UniProtKB">
        <authorList>
            <consortium name="EnsemblMetazoa"/>
        </authorList>
    </citation>
    <scope>IDENTIFICATION</scope>
</reference>
<sequence length="605" mass="68305">MASHLSNGPVNLGVLRESYRRELLECLDKCTGSKALVWDDNLTGPIGLIAEYSLLKEHEVDKMFPLRPGRLQPSNVQNIIFICRPNLALMENIAQNVLKEEEMGGFRKDFHLFFVPRKSFLCEKALKDLGVYGTFTNVDEFCLDLIPFDGDVLSMEMDLSYRDCVLNDDWTSLYHAAKALMTLQALYGIIPNIQGKGPCAKHVVEMMLRMRREMAGQEPQIMAQIDHLLIIDRSTDPLTPLLSQLTYEGLIDEIFGINNTTVKLPGEKFAPQGKGGDEAAENITTTEPKKFILNSTEELFAELRDRNFNAVGPLLSRKAKLIAAQFDERHSAKTVGEIKQFVSKLPHMQAAKTSLATHTSIAELVKEETTKEEFMASLRAQQEFYGGMETDKAHPYIEDCIAKLEPLVKVLRLICIQCICNNGFKPKMLEFYKREILQTYGFEHLITLHNLEKAGLLKIQGARTYPTLRKTLKLIVEEVNEQNPNDISYVYSGYAPLSVRLAQIAHRPGWRSIHEALNLLPGPTIDEIQQIPMELRRRSQTGEQKVTLVFFLGGVTHAEIAALRFLSHQEDSPSEYIVATTKLITGDSWLKSIAENLSAKSYNPF</sequence>
<dbReference type="SUPFAM" id="SSF56815">
    <property type="entry name" value="Sec1/munc18-like (SM) proteins"/>
    <property type="match status" value="1"/>
</dbReference>
<organism evidence="2">
    <name type="scientific">Capitella teleta</name>
    <name type="common">Polychaete worm</name>
    <dbReference type="NCBI Taxonomy" id="283909"/>
    <lineage>
        <taxon>Eukaryota</taxon>
        <taxon>Metazoa</taxon>
        <taxon>Spiralia</taxon>
        <taxon>Lophotrochozoa</taxon>
        <taxon>Annelida</taxon>
        <taxon>Polychaeta</taxon>
        <taxon>Sedentaria</taxon>
        <taxon>Scolecida</taxon>
        <taxon>Capitellidae</taxon>
        <taxon>Capitella</taxon>
    </lineage>
</organism>
<dbReference type="InterPro" id="IPR036045">
    <property type="entry name" value="Sec1-like_sf"/>
</dbReference>
<dbReference type="PANTHER" id="PTHR11679">
    <property type="entry name" value="VESICLE PROTEIN SORTING-ASSOCIATED"/>
    <property type="match status" value="1"/>
</dbReference>
<protein>
    <recommendedName>
        <fullName evidence="5">Vacuolar protein sorting-associated protein 33A</fullName>
    </recommendedName>
</protein>
<proteinExistence type="inferred from homology"/>
<dbReference type="EMBL" id="KB311362">
    <property type="protein sequence ID" value="ELT89435.1"/>
    <property type="molecule type" value="Genomic_DNA"/>
</dbReference>